<dbReference type="Proteomes" id="UP001229346">
    <property type="component" value="Unassembled WGS sequence"/>
</dbReference>
<feature type="domain" description="Spore germination protein N-terminal" evidence="10">
    <location>
        <begin position="30"/>
        <end position="209"/>
    </location>
</feature>
<dbReference type="PANTHER" id="PTHR35789:SF1">
    <property type="entry name" value="SPORE GERMINATION PROTEIN B3"/>
    <property type="match status" value="1"/>
</dbReference>
<organism evidence="11 12">
    <name type="scientific">Paenibacillus harenae</name>
    <dbReference type="NCBI Taxonomy" id="306543"/>
    <lineage>
        <taxon>Bacteria</taxon>
        <taxon>Bacillati</taxon>
        <taxon>Bacillota</taxon>
        <taxon>Bacilli</taxon>
        <taxon>Bacillales</taxon>
        <taxon>Paenibacillaceae</taxon>
        <taxon>Paenibacillus</taxon>
    </lineage>
</organism>
<feature type="signal peptide" evidence="8">
    <location>
        <begin position="1"/>
        <end position="29"/>
    </location>
</feature>
<accession>A0ABT9TVB2</accession>
<comment type="similarity">
    <text evidence="2">Belongs to the GerABKC lipoprotein family.</text>
</comment>
<evidence type="ECO:0000256" key="6">
    <source>
        <dbReference type="ARBA" id="ARBA00023139"/>
    </source>
</evidence>
<evidence type="ECO:0000256" key="2">
    <source>
        <dbReference type="ARBA" id="ARBA00007886"/>
    </source>
</evidence>
<proteinExistence type="inferred from homology"/>
<reference evidence="11 12" key="1">
    <citation type="submission" date="2023-07" db="EMBL/GenBank/DDBJ databases">
        <title>Sorghum-associated microbial communities from plants grown in Nebraska, USA.</title>
        <authorList>
            <person name="Schachtman D."/>
        </authorList>
    </citation>
    <scope>NUCLEOTIDE SEQUENCE [LARGE SCALE GENOMIC DNA]</scope>
    <source>
        <strain evidence="11 12">CC482</strain>
    </source>
</reference>
<feature type="domain" description="Spore germination GerAC-like C-terminal" evidence="9">
    <location>
        <begin position="230"/>
        <end position="398"/>
    </location>
</feature>
<evidence type="ECO:0000256" key="3">
    <source>
        <dbReference type="ARBA" id="ARBA00022544"/>
    </source>
</evidence>
<comment type="caution">
    <text evidence="11">The sequence shown here is derived from an EMBL/GenBank/DDBJ whole genome shotgun (WGS) entry which is preliminary data.</text>
</comment>
<feature type="chain" id="PRO_5045606021" evidence="8">
    <location>
        <begin position="30"/>
        <end position="403"/>
    </location>
</feature>
<keyword evidence="7" id="KW-0449">Lipoprotein</keyword>
<keyword evidence="12" id="KW-1185">Reference proteome</keyword>
<dbReference type="NCBIfam" id="TIGR02887">
    <property type="entry name" value="spore_ger_x_C"/>
    <property type="match status" value="1"/>
</dbReference>
<dbReference type="Gene3D" id="3.30.300.210">
    <property type="entry name" value="Nutrient germinant receptor protein C, domain 3"/>
    <property type="match status" value="1"/>
</dbReference>
<gene>
    <name evidence="11" type="ORF">J2T15_000734</name>
</gene>
<dbReference type="InterPro" id="IPR038501">
    <property type="entry name" value="Spore_GerAC_C_sf"/>
</dbReference>
<protein>
    <submittedName>
        <fullName evidence="11">Spore germination protein</fullName>
    </submittedName>
</protein>
<sequence length="403" mass="45209">MKALAVNKSRLFLMLISAAILFLQTGCWSKDEIEDLSIYIGMALDIGEQSKVEKALEKQGAGYARKKAMTFTIQIINELKGGKGDKTPAAEQKAYINMSETGDSIFEMIREFSTRMERPVIGHHLKVIVVNEKLARRKRMDQLLDFFLRDNDIRPSAVVFISKSKASHTLETQSSTVVPAFRLLGITDNQYRSLKIMSPVTLAKLEGKMHAGMSYVLQNVVSAKGEVAFSGAAVIKGSSQKLIGFLNEKELVGLMLLSGQGKGGQIKAYHEERGEVISYEIKKLESKINAIVKNGKVTFEVEIETTGRVMEEWTPSELEINEAFTKQTEAAVKEEIEKLVLSTLAKLQDKYKTDVAGFGQRLRIQHPKVWEPMKKDWDEEFSQIPVTIHIKSKITEYGATSRR</sequence>
<evidence type="ECO:0000256" key="5">
    <source>
        <dbReference type="ARBA" id="ARBA00023136"/>
    </source>
</evidence>
<dbReference type="InterPro" id="IPR046953">
    <property type="entry name" value="Spore_GerAC-like_C"/>
</dbReference>
<dbReference type="InterPro" id="IPR008844">
    <property type="entry name" value="Spore_GerAC-like"/>
</dbReference>
<dbReference type="EMBL" id="JAUSSU010000002">
    <property type="protein sequence ID" value="MDQ0111301.1"/>
    <property type="molecule type" value="Genomic_DNA"/>
</dbReference>
<keyword evidence="4 8" id="KW-0732">Signal</keyword>
<evidence type="ECO:0000313" key="11">
    <source>
        <dbReference type="EMBL" id="MDQ0111301.1"/>
    </source>
</evidence>
<dbReference type="Pfam" id="PF05504">
    <property type="entry name" value="Spore_GerAC"/>
    <property type="match status" value="1"/>
</dbReference>
<dbReference type="PANTHER" id="PTHR35789">
    <property type="entry name" value="SPORE GERMINATION PROTEIN B3"/>
    <property type="match status" value="1"/>
</dbReference>
<dbReference type="Pfam" id="PF25198">
    <property type="entry name" value="Spore_GerAC_N"/>
    <property type="match status" value="1"/>
</dbReference>
<keyword evidence="6" id="KW-0564">Palmitate</keyword>
<evidence type="ECO:0000256" key="1">
    <source>
        <dbReference type="ARBA" id="ARBA00004635"/>
    </source>
</evidence>
<name>A0ABT9TVB2_PAEHA</name>
<comment type="subcellular location">
    <subcellularLocation>
        <location evidence="1">Membrane</location>
        <topology evidence="1">Lipid-anchor</topology>
    </subcellularLocation>
</comment>
<evidence type="ECO:0000256" key="4">
    <source>
        <dbReference type="ARBA" id="ARBA00022729"/>
    </source>
</evidence>
<keyword evidence="3" id="KW-0309">Germination</keyword>
<keyword evidence="5" id="KW-0472">Membrane</keyword>
<evidence type="ECO:0000256" key="7">
    <source>
        <dbReference type="ARBA" id="ARBA00023288"/>
    </source>
</evidence>
<evidence type="ECO:0000259" key="10">
    <source>
        <dbReference type="Pfam" id="PF25198"/>
    </source>
</evidence>
<dbReference type="InterPro" id="IPR057336">
    <property type="entry name" value="GerAC_N"/>
</dbReference>
<evidence type="ECO:0000259" key="9">
    <source>
        <dbReference type="Pfam" id="PF05504"/>
    </source>
</evidence>
<evidence type="ECO:0000313" key="12">
    <source>
        <dbReference type="Proteomes" id="UP001229346"/>
    </source>
</evidence>
<evidence type="ECO:0000256" key="8">
    <source>
        <dbReference type="SAM" id="SignalP"/>
    </source>
</evidence>